<evidence type="ECO:0000313" key="1">
    <source>
        <dbReference type="EMBL" id="KAK8531970.1"/>
    </source>
</evidence>
<comment type="caution">
    <text evidence="1">The sequence shown here is derived from an EMBL/GenBank/DDBJ whole genome shotgun (WGS) entry which is preliminary data.</text>
</comment>
<dbReference type="Proteomes" id="UP001472677">
    <property type="component" value="Unassembled WGS sequence"/>
</dbReference>
<gene>
    <name evidence="1" type="ORF">V6N12_053423</name>
</gene>
<name>A0ABR2D8D1_9ROSI</name>
<dbReference type="EMBL" id="JBBPBM010000034">
    <property type="protein sequence ID" value="KAK8531970.1"/>
    <property type="molecule type" value="Genomic_DNA"/>
</dbReference>
<evidence type="ECO:0000313" key="2">
    <source>
        <dbReference type="Proteomes" id="UP001472677"/>
    </source>
</evidence>
<protein>
    <submittedName>
        <fullName evidence="1">Uncharacterized protein</fullName>
    </submittedName>
</protein>
<proteinExistence type="predicted"/>
<keyword evidence="2" id="KW-1185">Reference proteome</keyword>
<reference evidence="1 2" key="1">
    <citation type="journal article" date="2024" name="G3 (Bethesda)">
        <title>Genome assembly of Hibiscus sabdariffa L. provides insights into metabolisms of medicinal natural products.</title>
        <authorList>
            <person name="Kim T."/>
        </authorList>
    </citation>
    <scope>NUCLEOTIDE SEQUENCE [LARGE SCALE GENOMIC DNA]</scope>
    <source>
        <strain evidence="1">TK-2024</strain>
        <tissue evidence="1">Old leaves</tissue>
    </source>
</reference>
<organism evidence="1 2">
    <name type="scientific">Hibiscus sabdariffa</name>
    <name type="common">roselle</name>
    <dbReference type="NCBI Taxonomy" id="183260"/>
    <lineage>
        <taxon>Eukaryota</taxon>
        <taxon>Viridiplantae</taxon>
        <taxon>Streptophyta</taxon>
        <taxon>Embryophyta</taxon>
        <taxon>Tracheophyta</taxon>
        <taxon>Spermatophyta</taxon>
        <taxon>Magnoliopsida</taxon>
        <taxon>eudicotyledons</taxon>
        <taxon>Gunneridae</taxon>
        <taxon>Pentapetalae</taxon>
        <taxon>rosids</taxon>
        <taxon>malvids</taxon>
        <taxon>Malvales</taxon>
        <taxon>Malvaceae</taxon>
        <taxon>Malvoideae</taxon>
        <taxon>Hibiscus</taxon>
    </lineage>
</organism>
<accession>A0ABR2D8D1</accession>
<sequence length="102" mass="11664">MLERSLSDTQLLLWWDLEMDEIVVPLRRCPPAGSLTYSTGANLPIGTMYATCSKHSRCSENFTAGCSLFSYETPLRLDFYPREGHIKSLDETRCCRKPTKQQ</sequence>